<comment type="caution">
    <text evidence="2">The sequence shown here is derived from an EMBL/GenBank/DDBJ whole genome shotgun (WGS) entry which is preliminary data.</text>
</comment>
<feature type="transmembrane region" description="Helical" evidence="1">
    <location>
        <begin position="40"/>
        <end position="59"/>
    </location>
</feature>
<proteinExistence type="predicted"/>
<sequence>MILLIVVAKTNTVVKYVGYVIINIFTVSPLRSRLLQAQRFIVMLICPFVIFYFAIHELWKLSLRYKEKLLI</sequence>
<reference evidence="2 3" key="1">
    <citation type="submission" date="2015-01" db="EMBL/GenBank/DDBJ databases">
        <title>Evolution of Trichinella species and genotypes.</title>
        <authorList>
            <person name="Korhonen P.K."/>
            <person name="Edoardo P."/>
            <person name="Giuseppe L.R."/>
            <person name="Gasser R.B."/>
        </authorList>
    </citation>
    <scope>NUCLEOTIDE SEQUENCE [LARGE SCALE GENOMIC DNA]</scope>
    <source>
        <strain evidence="2">ISS176</strain>
    </source>
</reference>
<keyword evidence="1" id="KW-0472">Membrane</keyword>
<protein>
    <submittedName>
        <fullName evidence="2">Uncharacterized protein</fullName>
    </submittedName>
</protein>
<dbReference type="Proteomes" id="UP000054826">
    <property type="component" value="Unassembled WGS sequence"/>
</dbReference>
<keyword evidence="1" id="KW-0812">Transmembrane</keyword>
<dbReference type="EMBL" id="JYDV01000028">
    <property type="protein sequence ID" value="KRZ40259.1"/>
    <property type="molecule type" value="Genomic_DNA"/>
</dbReference>
<evidence type="ECO:0000313" key="3">
    <source>
        <dbReference type="Proteomes" id="UP000054826"/>
    </source>
</evidence>
<accession>A0A0V1JZ40</accession>
<dbReference type="AlphaFoldDB" id="A0A0V1JZ40"/>
<evidence type="ECO:0000256" key="1">
    <source>
        <dbReference type="SAM" id="Phobius"/>
    </source>
</evidence>
<keyword evidence="1" id="KW-1133">Transmembrane helix</keyword>
<evidence type="ECO:0000313" key="2">
    <source>
        <dbReference type="EMBL" id="KRZ40259.1"/>
    </source>
</evidence>
<name>A0A0V1JZ40_TRIPS</name>
<organism evidence="2 3">
    <name type="scientific">Trichinella pseudospiralis</name>
    <name type="common">Parasitic roundworm</name>
    <dbReference type="NCBI Taxonomy" id="6337"/>
    <lineage>
        <taxon>Eukaryota</taxon>
        <taxon>Metazoa</taxon>
        <taxon>Ecdysozoa</taxon>
        <taxon>Nematoda</taxon>
        <taxon>Enoplea</taxon>
        <taxon>Dorylaimia</taxon>
        <taxon>Trichinellida</taxon>
        <taxon>Trichinellidae</taxon>
        <taxon>Trichinella</taxon>
    </lineage>
</organism>
<gene>
    <name evidence="2" type="ORF">T4C_7196</name>
</gene>